<dbReference type="EMBL" id="JACBZR010000001">
    <property type="protein sequence ID" value="NYI78112.1"/>
    <property type="molecule type" value="Genomic_DNA"/>
</dbReference>
<dbReference type="Pfam" id="PF01674">
    <property type="entry name" value="Lipase_2"/>
    <property type="match status" value="1"/>
</dbReference>
<feature type="signal peptide" evidence="1">
    <location>
        <begin position="1"/>
        <end position="28"/>
    </location>
</feature>
<dbReference type="RefSeq" id="WP_179658512.1">
    <property type="nucleotide sequence ID" value="NZ_JACBZR010000001.1"/>
</dbReference>
<dbReference type="InterPro" id="IPR002918">
    <property type="entry name" value="Lipase_EstA/Esterase_EstB"/>
</dbReference>
<reference evidence="2 3" key="1">
    <citation type="submission" date="2020-07" db="EMBL/GenBank/DDBJ databases">
        <title>Sequencing the genomes of 1000 actinobacteria strains.</title>
        <authorList>
            <person name="Klenk H.-P."/>
        </authorList>
    </citation>
    <scope>NUCLEOTIDE SEQUENCE [LARGE SCALE GENOMIC DNA]</scope>
    <source>
        <strain evidence="2 3">DSM 26487</strain>
    </source>
</reference>
<dbReference type="Proteomes" id="UP000564496">
    <property type="component" value="Unassembled WGS sequence"/>
</dbReference>
<dbReference type="GO" id="GO:0016042">
    <property type="term" value="P:lipid catabolic process"/>
    <property type="evidence" value="ECO:0007669"/>
    <property type="project" value="InterPro"/>
</dbReference>
<dbReference type="Gene3D" id="3.40.50.1820">
    <property type="entry name" value="alpha/beta hydrolase"/>
    <property type="match status" value="1"/>
</dbReference>
<feature type="chain" id="PRO_5031500561" evidence="1">
    <location>
        <begin position="29"/>
        <end position="284"/>
    </location>
</feature>
<keyword evidence="1" id="KW-0732">Signal</keyword>
<evidence type="ECO:0000313" key="3">
    <source>
        <dbReference type="Proteomes" id="UP000564496"/>
    </source>
</evidence>
<sequence length="284" mass="29380">MVKRSAVIRAVVLLLAASTLLIAPPAQAAGGINDAACRPSAAHPNPVVFLHGLGANKDEDLNFLQADVAAQGYCTYSLTYGTGVYGPFVGGVADIGRSAAQIKAFIQGVLAQTGAAKVDLVGHSEGGFQSLYVTKTQGISERIDKVVAIAPPTHGTTFAGLYRLGMALGADELAGRVLTAFGCVACTQLVTDGSAVRTLTNGPIAQAGVTYTIIQSRYDELVTPPETAFVREPGVTNTYVQDLCPLDPVGHIGEAYDTNVWHMVKNALDPAHAAPFVCSVGSPG</sequence>
<dbReference type="PANTHER" id="PTHR37946">
    <property type="entry name" value="SLL1969 PROTEIN"/>
    <property type="match status" value="1"/>
</dbReference>
<name>A0A7Z0IST5_9ACTN</name>
<organism evidence="2 3">
    <name type="scientific">Nocardioides panzhihuensis</name>
    <dbReference type="NCBI Taxonomy" id="860243"/>
    <lineage>
        <taxon>Bacteria</taxon>
        <taxon>Bacillati</taxon>
        <taxon>Actinomycetota</taxon>
        <taxon>Actinomycetes</taxon>
        <taxon>Propionibacteriales</taxon>
        <taxon>Nocardioidaceae</taxon>
        <taxon>Nocardioides</taxon>
    </lineage>
</organism>
<comment type="caution">
    <text evidence="2">The sequence shown here is derived from an EMBL/GenBank/DDBJ whole genome shotgun (WGS) entry which is preliminary data.</text>
</comment>
<dbReference type="GO" id="GO:0016787">
    <property type="term" value="F:hydrolase activity"/>
    <property type="evidence" value="ECO:0007669"/>
    <property type="project" value="InterPro"/>
</dbReference>
<dbReference type="SUPFAM" id="SSF53474">
    <property type="entry name" value="alpha/beta-Hydrolases"/>
    <property type="match status" value="1"/>
</dbReference>
<accession>A0A7Z0IST5</accession>
<proteinExistence type="predicted"/>
<protein>
    <submittedName>
        <fullName evidence="2">Pimeloyl-ACP methyl ester carboxylesterase</fullName>
    </submittedName>
</protein>
<dbReference type="InterPro" id="IPR029058">
    <property type="entry name" value="AB_hydrolase_fold"/>
</dbReference>
<dbReference type="AlphaFoldDB" id="A0A7Z0IST5"/>
<evidence type="ECO:0000256" key="1">
    <source>
        <dbReference type="SAM" id="SignalP"/>
    </source>
</evidence>
<dbReference type="PANTHER" id="PTHR37946:SF1">
    <property type="entry name" value="SLL1969 PROTEIN"/>
    <property type="match status" value="1"/>
</dbReference>
<gene>
    <name evidence="2" type="ORF">BJ988_002760</name>
</gene>
<keyword evidence="3" id="KW-1185">Reference proteome</keyword>
<evidence type="ECO:0000313" key="2">
    <source>
        <dbReference type="EMBL" id="NYI78112.1"/>
    </source>
</evidence>